<gene>
    <name evidence="2" type="ORF">V5F89_04240</name>
</gene>
<keyword evidence="3" id="KW-1185">Reference proteome</keyword>
<dbReference type="EMBL" id="CP144918">
    <property type="protein sequence ID" value="WWA48124.1"/>
    <property type="molecule type" value="Genomic_DNA"/>
</dbReference>
<protein>
    <submittedName>
        <fullName evidence="2">Anthrone oxygenase family protein</fullName>
    </submittedName>
</protein>
<sequence>MPGVEIVLALAAGAGSLFLGGFYYAFSNSVIEGLDSLEPDHGAAAMVRINELVPRSLFLPLFFLTALSALGAAAADLTLHGDTISLLIGAGSALHLLASFLSTIIRNVPLNNALARASEQDRGRVWATYRRDWLRWNNLRVAASLAGGMLLLCGTLARLL</sequence>
<evidence type="ECO:0000313" key="3">
    <source>
        <dbReference type="Proteomes" id="UP001335183"/>
    </source>
</evidence>
<keyword evidence="1" id="KW-0812">Transmembrane</keyword>
<organism evidence="2 3">
    <name type="scientific">Pelagerythrobacter marensis</name>
    <dbReference type="NCBI Taxonomy" id="543877"/>
    <lineage>
        <taxon>Bacteria</taxon>
        <taxon>Pseudomonadati</taxon>
        <taxon>Pseudomonadota</taxon>
        <taxon>Alphaproteobacteria</taxon>
        <taxon>Sphingomonadales</taxon>
        <taxon>Erythrobacteraceae</taxon>
        <taxon>Pelagerythrobacter</taxon>
    </lineage>
</organism>
<dbReference type="Proteomes" id="UP001335183">
    <property type="component" value="Chromosome"/>
</dbReference>
<dbReference type="Pfam" id="PF08592">
    <property type="entry name" value="Anthrone_oxy"/>
    <property type="match status" value="1"/>
</dbReference>
<feature type="transmembrane region" description="Helical" evidence="1">
    <location>
        <begin position="84"/>
        <end position="105"/>
    </location>
</feature>
<feature type="transmembrane region" description="Helical" evidence="1">
    <location>
        <begin position="57"/>
        <end position="78"/>
    </location>
</feature>
<evidence type="ECO:0000313" key="2">
    <source>
        <dbReference type="EMBL" id="WWA48124.1"/>
    </source>
</evidence>
<dbReference type="InterPro" id="IPR013901">
    <property type="entry name" value="Anthrone_oxy"/>
</dbReference>
<proteinExistence type="predicted"/>
<evidence type="ECO:0000256" key="1">
    <source>
        <dbReference type="SAM" id="Phobius"/>
    </source>
</evidence>
<keyword evidence="1" id="KW-1133">Transmembrane helix</keyword>
<dbReference type="RefSeq" id="WP_338447010.1">
    <property type="nucleotide sequence ID" value="NZ_CP144918.1"/>
</dbReference>
<reference evidence="2 3" key="1">
    <citation type="submission" date="2024-02" db="EMBL/GenBank/DDBJ databases">
        <title>The whole genome sequence of five bacterial samples isolated from Abu Dhabi Sabkha-shore region.</title>
        <authorList>
            <person name="Sudalaimuthuasari N."/>
            <person name="Sarfraz B."/>
            <person name="Tuyisabe J.D."/>
            <person name="Mugisha Ntwali L.D.M."/>
            <person name="Ali A.I.A.A."/>
            <person name="Almansoori S.Z.A."/>
            <person name="Alajami H.S.A."/>
            <person name="Almeqbaali A.A.S."/>
            <person name="Kundu B."/>
            <person name="Saeed E.E."/>
            <person name="Sukumarinath V."/>
            <person name="Mishra A.K."/>
            <person name="Hazzouri K.M."/>
            <person name="Almaskari R."/>
            <person name="Sharma A.K."/>
            <person name="Amiri K.M.A."/>
        </authorList>
    </citation>
    <scope>NUCLEOTIDE SEQUENCE [LARGE SCALE GENOMIC DNA]</scope>
    <source>
        <strain evidence="3">kcgeb_sd</strain>
    </source>
</reference>
<keyword evidence="1" id="KW-0472">Membrane</keyword>
<accession>A0ABZ2D7M0</accession>
<name>A0ABZ2D7M0_9SPHN</name>
<feature type="transmembrane region" description="Helical" evidence="1">
    <location>
        <begin position="139"/>
        <end position="159"/>
    </location>
</feature>
<feature type="transmembrane region" description="Helical" evidence="1">
    <location>
        <begin position="6"/>
        <end position="26"/>
    </location>
</feature>